<comment type="caution">
    <text evidence="14">The sequence shown here is derived from an EMBL/GenBank/DDBJ whole genome shotgun (WGS) entry which is preliminary data.</text>
</comment>
<dbReference type="Pfam" id="PF19291">
    <property type="entry name" value="TREH_N"/>
    <property type="match status" value="1"/>
</dbReference>
<comment type="cofactor">
    <cofactor evidence="10">
        <name>phosphate</name>
        <dbReference type="ChEBI" id="CHEBI:43474"/>
    </cofactor>
</comment>
<keyword evidence="16" id="KW-1185">Reference proteome</keyword>
<reference evidence="15 16" key="1">
    <citation type="submission" date="2016-10" db="EMBL/GenBank/DDBJ databases">
        <authorList>
            <person name="Varghese N."/>
            <person name="Submissions S."/>
        </authorList>
    </citation>
    <scope>NUCLEOTIDE SEQUENCE [LARGE SCALE GENOMIC DNA]</scope>
    <source>
        <strain evidence="15 16">DSM 2260</strain>
    </source>
</reference>
<dbReference type="InterPro" id="IPR045582">
    <property type="entry name" value="Trehalase-like_N"/>
</dbReference>
<keyword evidence="7" id="KW-0326">Glycosidase</keyword>
<comment type="pathway">
    <text evidence="11">Glycan degradation; trehalose degradation; D-glucose from alpha,alpha-trehalose: step 1/1.</text>
</comment>
<feature type="domain" description="GH15-like" evidence="12">
    <location>
        <begin position="218"/>
        <end position="590"/>
    </location>
</feature>
<evidence type="ECO:0000256" key="6">
    <source>
        <dbReference type="ARBA" id="ARBA00023277"/>
    </source>
</evidence>
<evidence type="ECO:0000256" key="7">
    <source>
        <dbReference type="ARBA" id="ARBA00023295"/>
    </source>
</evidence>
<evidence type="ECO:0000313" key="14">
    <source>
        <dbReference type="EMBL" id="GEL73428.1"/>
    </source>
</evidence>
<dbReference type="FunFam" id="1.50.10.10:FF:000005">
    <property type="entry name" value="Glycosyl hydrolase, glucoamylase"/>
    <property type="match status" value="1"/>
</dbReference>
<dbReference type="Gene3D" id="1.50.10.10">
    <property type="match status" value="1"/>
</dbReference>
<dbReference type="InterPro" id="IPR012341">
    <property type="entry name" value="6hp_glycosidase-like_sf"/>
</dbReference>
<dbReference type="InterPro" id="IPR011613">
    <property type="entry name" value="GH15-like"/>
</dbReference>
<dbReference type="InterPro" id="IPR008928">
    <property type="entry name" value="6-hairpin_glycosidase_sf"/>
</dbReference>
<evidence type="ECO:0000256" key="3">
    <source>
        <dbReference type="ARBA" id="ARBA00012757"/>
    </source>
</evidence>
<proteinExistence type="inferred from homology"/>
<accession>A0A511HIM4</accession>
<evidence type="ECO:0000256" key="4">
    <source>
        <dbReference type="ARBA" id="ARBA00019905"/>
    </source>
</evidence>
<organism evidence="14 17">
    <name type="scientific">Myxococcus virescens</name>
    <dbReference type="NCBI Taxonomy" id="83456"/>
    <lineage>
        <taxon>Bacteria</taxon>
        <taxon>Pseudomonadati</taxon>
        <taxon>Myxococcota</taxon>
        <taxon>Myxococcia</taxon>
        <taxon>Myxococcales</taxon>
        <taxon>Cystobacterineae</taxon>
        <taxon>Myxococcaceae</taxon>
        <taxon>Myxococcus</taxon>
    </lineage>
</organism>
<sequence>MSSPLEHYGLIGDLTTIALVSRSGSIDWMCLPRIDSDACFAKLLGTNEHGYWSLRPAAEVRAVQQRYRPETLVLETEVTCDGGRARIIDFMPPGETEHDIIRIVEGLEGEVPMHSDLKVRFAYGKLTPWIQCSSHRATLTSGPDALAFSSPVPLVPDWDEARLEADFVVRAGERLPCSLTFYASHMAAPEHPVDAERDLVRTEQYWREWASRCRYEGSFRDAVVRSLITLKALTYAPTGGIVAAPTTSLPEELGGVRNWDYRYCWLRDASLTLEALMRGGYLDEARAWRDWLLRAVAGAPAEAQIMYGVAGEHRLPEIELPWLPGYEESRPVRIGNGAYGQFQLDVYGETLNAMYEARVYGVPEAGSLPWDTLKVLVDFVEKSWQRPDEGIWEIRSKRLLHFTHSKLMAWVAVDRGVRFVEQFGANAPEKLKKRLPRWRALREEIRADILARAYNSRVGAFTQSYGSDALDASVLLIPHLGFLPADDPRMLGTVAAIEKGLTKAGFVERYLTETGVDGLAGHEATFLICSFWLVDNYTMVGRLDEAGALFQRLVSIRNDLGLLAEEYHPGLHRQLGNFPQAFSHVGLINSAVLLEAKRAGRDVSFTAMAAASMH</sequence>
<dbReference type="GO" id="GO:0005993">
    <property type="term" value="P:trehalose catabolic process"/>
    <property type="evidence" value="ECO:0007669"/>
    <property type="project" value="UniProtKB-ARBA"/>
</dbReference>
<dbReference type="EMBL" id="FNAJ01000014">
    <property type="protein sequence ID" value="SDE89300.1"/>
    <property type="molecule type" value="Genomic_DNA"/>
</dbReference>
<dbReference type="GO" id="GO:0004555">
    <property type="term" value="F:alpha,alpha-trehalase activity"/>
    <property type="evidence" value="ECO:0007669"/>
    <property type="project" value="UniProtKB-EC"/>
</dbReference>
<dbReference type="Proteomes" id="UP000198717">
    <property type="component" value="Unassembled WGS sequence"/>
</dbReference>
<evidence type="ECO:0000259" key="13">
    <source>
        <dbReference type="Pfam" id="PF19291"/>
    </source>
</evidence>
<evidence type="ECO:0000256" key="10">
    <source>
        <dbReference type="ARBA" id="ARBA00053030"/>
    </source>
</evidence>
<dbReference type="Proteomes" id="UP000321224">
    <property type="component" value="Unassembled WGS sequence"/>
</dbReference>
<dbReference type="Pfam" id="PF00723">
    <property type="entry name" value="Glyco_hydro_15"/>
    <property type="match status" value="1"/>
</dbReference>
<comment type="similarity">
    <text evidence="2">Belongs to the glycosyl hydrolase 15 family.</text>
</comment>
<evidence type="ECO:0000313" key="17">
    <source>
        <dbReference type="Proteomes" id="UP000321224"/>
    </source>
</evidence>
<gene>
    <name evidence="14" type="ORF">MVI01_52120</name>
    <name evidence="15" type="ORF">SAMN04488504_11472</name>
</gene>
<protein>
    <recommendedName>
        <fullName evidence="4">Trehalase</fullName>
        <ecNumber evidence="3">3.2.1.28</ecNumber>
    </recommendedName>
    <alternativeName>
        <fullName evidence="8">Alpha,alpha-trehalase</fullName>
    </alternativeName>
    <alternativeName>
        <fullName evidence="9">Alpha,alpha-trehalose glucohydrolase</fullName>
    </alternativeName>
</protein>
<dbReference type="PANTHER" id="PTHR31616">
    <property type="entry name" value="TREHALASE"/>
    <property type="match status" value="1"/>
</dbReference>
<dbReference type="PANTHER" id="PTHR31616:SF0">
    <property type="entry name" value="GLUCAN 1,4-ALPHA-GLUCOSIDASE"/>
    <property type="match status" value="1"/>
</dbReference>
<dbReference type="EMBL" id="BJVY01000034">
    <property type="protein sequence ID" value="GEL73428.1"/>
    <property type="molecule type" value="Genomic_DNA"/>
</dbReference>
<evidence type="ECO:0000313" key="16">
    <source>
        <dbReference type="Proteomes" id="UP000198717"/>
    </source>
</evidence>
<reference evidence="14 17" key="2">
    <citation type="submission" date="2019-07" db="EMBL/GenBank/DDBJ databases">
        <title>Whole genome shotgun sequence of Myxococcus virescens NBRC 100334.</title>
        <authorList>
            <person name="Hosoyama A."/>
            <person name="Uohara A."/>
            <person name="Ohji S."/>
            <person name="Ichikawa N."/>
        </authorList>
    </citation>
    <scope>NUCLEOTIDE SEQUENCE [LARGE SCALE GENOMIC DNA]</scope>
    <source>
        <strain evidence="14 17">NBRC 100334</strain>
    </source>
</reference>
<dbReference type="RefSeq" id="WP_090493397.1">
    <property type="nucleotide sequence ID" value="NZ_BJVY01000034.1"/>
</dbReference>
<evidence type="ECO:0000256" key="9">
    <source>
        <dbReference type="ARBA" id="ARBA00031637"/>
    </source>
</evidence>
<dbReference type="EC" id="3.2.1.28" evidence="3"/>
<evidence type="ECO:0000256" key="8">
    <source>
        <dbReference type="ARBA" id="ARBA00030473"/>
    </source>
</evidence>
<evidence type="ECO:0000256" key="1">
    <source>
        <dbReference type="ARBA" id="ARBA00001576"/>
    </source>
</evidence>
<evidence type="ECO:0000313" key="15">
    <source>
        <dbReference type="EMBL" id="SDE89300.1"/>
    </source>
</evidence>
<feature type="domain" description="Trehalase-like N-terminal" evidence="13">
    <location>
        <begin position="3"/>
        <end position="127"/>
    </location>
</feature>
<evidence type="ECO:0000256" key="11">
    <source>
        <dbReference type="ARBA" id="ARBA00060615"/>
    </source>
</evidence>
<dbReference type="SUPFAM" id="SSF48208">
    <property type="entry name" value="Six-hairpin glycosidases"/>
    <property type="match status" value="1"/>
</dbReference>
<name>A0A511HIM4_9BACT</name>
<keyword evidence="5" id="KW-0378">Hydrolase</keyword>
<evidence type="ECO:0000256" key="5">
    <source>
        <dbReference type="ARBA" id="ARBA00022801"/>
    </source>
</evidence>
<evidence type="ECO:0000259" key="12">
    <source>
        <dbReference type="Pfam" id="PF00723"/>
    </source>
</evidence>
<comment type="catalytic activity">
    <reaction evidence="1">
        <text>alpha,alpha-trehalose + H2O = alpha-D-glucose + beta-D-glucose</text>
        <dbReference type="Rhea" id="RHEA:32675"/>
        <dbReference type="ChEBI" id="CHEBI:15377"/>
        <dbReference type="ChEBI" id="CHEBI:15903"/>
        <dbReference type="ChEBI" id="CHEBI:16551"/>
        <dbReference type="ChEBI" id="CHEBI:17925"/>
        <dbReference type="EC" id="3.2.1.28"/>
    </reaction>
</comment>
<evidence type="ECO:0000256" key="2">
    <source>
        <dbReference type="ARBA" id="ARBA00006188"/>
    </source>
</evidence>
<keyword evidence="6" id="KW-0119">Carbohydrate metabolism</keyword>
<dbReference type="AlphaFoldDB" id="A0A511HIM4"/>